<evidence type="ECO:0008006" key="3">
    <source>
        <dbReference type="Google" id="ProtNLM"/>
    </source>
</evidence>
<protein>
    <recommendedName>
        <fullName evidence="3">Helix-turn-helix domain-containing protein</fullName>
    </recommendedName>
</protein>
<sequence>MSIDLENHEMLKCRLRLAGSSMAKIARSLGVSPSTVTVVSQGYRNEKLVGEGAAAFARIRPGTEIKIRKLPGSRTVFQWVRSYQAADYSALSLIPATHLSGNRTRR</sequence>
<gene>
    <name evidence="1" type="ORF">QO033_05100</name>
</gene>
<evidence type="ECO:0000313" key="2">
    <source>
        <dbReference type="Proteomes" id="UP001243757"/>
    </source>
</evidence>
<dbReference type="Gene3D" id="1.10.260.40">
    <property type="entry name" value="lambda repressor-like DNA-binding domains"/>
    <property type="match status" value="1"/>
</dbReference>
<dbReference type="EMBL" id="JASNJD010000003">
    <property type="protein sequence ID" value="MDK3017040.1"/>
    <property type="molecule type" value="Genomic_DNA"/>
</dbReference>
<dbReference type="Proteomes" id="UP001243757">
    <property type="component" value="Unassembled WGS sequence"/>
</dbReference>
<keyword evidence="2" id="KW-1185">Reference proteome</keyword>
<comment type="caution">
    <text evidence="1">The sequence shown here is derived from an EMBL/GenBank/DDBJ whole genome shotgun (WGS) entry which is preliminary data.</text>
</comment>
<reference evidence="1 2" key="1">
    <citation type="submission" date="2023-05" db="EMBL/GenBank/DDBJ databases">
        <title>Pseudodonghicola sp. nov.</title>
        <authorList>
            <person name="Huang J."/>
        </authorList>
    </citation>
    <scope>NUCLEOTIDE SEQUENCE [LARGE SCALE GENOMIC DNA]</scope>
    <source>
        <strain evidence="1 2">IC7</strain>
    </source>
</reference>
<accession>A0ABT7EXF9</accession>
<dbReference type="InterPro" id="IPR010982">
    <property type="entry name" value="Lambda_DNA-bd_dom_sf"/>
</dbReference>
<name>A0ABT7EXF9_9RHOB</name>
<dbReference type="RefSeq" id="WP_284479860.1">
    <property type="nucleotide sequence ID" value="NZ_JASNJD010000003.1"/>
</dbReference>
<organism evidence="1 2">
    <name type="scientific">Pseudodonghicola flavimaris</name>
    <dbReference type="NCBI Taxonomy" id="3050036"/>
    <lineage>
        <taxon>Bacteria</taxon>
        <taxon>Pseudomonadati</taxon>
        <taxon>Pseudomonadota</taxon>
        <taxon>Alphaproteobacteria</taxon>
        <taxon>Rhodobacterales</taxon>
        <taxon>Paracoccaceae</taxon>
        <taxon>Pseudodonghicola</taxon>
    </lineage>
</organism>
<proteinExistence type="predicted"/>
<evidence type="ECO:0000313" key="1">
    <source>
        <dbReference type="EMBL" id="MDK3017040.1"/>
    </source>
</evidence>